<keyword evidence="2" id="KW-1185">Reference proteome</keyword>
<sequence>MDNASEWIKQVERISTLANWTNELELTNDISCLIGSAKNWQITQGYRSNNWSEWKAAIISRFKRRITMQEFLAHQSDRKLKRNESLVNRICAKDTLFEKGPFTI</sequence>
<accession>A0A4Y2VZH0</accession>
<evidence type="ECO:0000313" key="2">
    <source>
        <dbReference type="Proteomes" id="UP000499080"/>
    </source>
</evidence>
<protein>
    <recommendedName>
        <fullName evidence="3">Retrotransposon gag domain-containing protein</fullName>
    </recommendedName>
</protein>
<dbReference type="EMBL" id="BGPR01054062">
    <property type="protein sequence ID" value="GBO30853.1"/>
    <property type="molecule type" value="Genomic_DNA"/>
</dbReference>
<evidence type="ECO:0000313" key="1">
    <source>
        <dbReference type="EMBL" id="GBO30853.1"/>
    </source>
</evidence>
<dbReference type="Proteomes" id="UP000499080">
    <property type="component" value="Unassembled WGS sequence"/>
</dbReference>
<comment type="caution">
    <text evidence="1">The sequence shown here is derived from an EMBL/GenBank/DDBJ whole genome shotgun (WGS) entry which is preliminary data.</text>
</comment>
<name>A0A4Y2VZH0_ARAVE</name>
<gene>
    <name evidence="1" type="ORF">AVEN_28070_1</name>
</gene>
<proteinExistence type="predicted"/>
<dbReference type="OrthoDB" id="7288680at2759"/>
<evidence type="ECO:0008006" key="3">
    <source>
        <dbReference type="Google" id="ProtNLM"/>
    </source>
</evidence>
<dbReference type="AlphaFoldDB" id="A0A4Y2VZH0"/>
<organism evidence="1 2">
    <name type="scientific">Araneus ventricosus</name>
    <name type="common">Orbweaver spider</name>
    <name type="synonym">Epeira ventricosa</name>
    <dbReference type="NCBI Taxonomy" id="182803"/>
    <lineage>
        <taxon>Eukaryota</taxon>
        <taxon>Metazoa</taxon>
        <taxon>Ecdysozoa</taxon>
        <taxon>Arthropoda</taxon>
        <taxon>Chelicerata</taxon>
        <taxon>Arachnida</taxon>
        <taxon>Araneae</taxon>
        <taxon>Araneomorphae</taxon>
        <taxon>Entelegynae</taxon>
        <taxon>Araneoidea</taxon>
        <taxon>Araneidae</taxon>
        <taxon>Araneus</taxon>
    </lineage>
</organism>
<reference evidence="1 2" key="1">
    <citation type="journal article" date="2019" name="Sci. Rep.">
        <title>Orb-weaving spider Araneus ventricosus genome elucidates the spidroin gene catalogue.</title>
        <authorList>
            <person name="Kono N."/>
            <person name="Nakamura H."/>
            <person name="Ohtoshi R."/>
            <person name="Moran D.A.P."/>
            <person name="Shinohara A."/>
            <person name="Yoshida Y."/>
            <person name="Fujiwara M."/>
            <person name="Mori M."/>
            <person name="Tomita M."/>
            <person name="Arakawa K."/>
        </authorList>
    </citation>
    <scope>NUCLEOTIDE SEQUENCE [LARGE SCALE GENOMIC DNA]</scope>
</reference>